<keyword evidence="3" id="KW-1185">Reference proteome</keyword>
<protein>
    <submittedName>
        <fullName evidence="2">Uncharacterized protein</fullName>
    </submittedName>
</protein>
<dbReference type="AlphaFoldDB" id="A0AAE1AXN6"/>
<name>A0AAE1AXN6_9GAST</name>
<sequence>MGSFQDQLMGVFAKYDPKMDDNGKWAVRVENHDDENHAKTAISDDEIKATALGSKTDTTMAAESTAASTTTFVPQNSYSRSSSSSTLFETTTTATTSAEPQLHPPAAVTTTETITATPNIATEGGITPPAQVAKQPVGSQREKNYFTTVFKDESGNKATLLIRNREIWLGNQARVHMIYTVSAISSAIIFAILITDIVREAVDTHGVTRDGHCFRDFGAVLSTNLATGSMKATCGTVLLGAASCLVLTTLEEQESIIHSNDSCREE</sequence>
<organism evidence="2 3">
    <name type="scientific">Elysia crispata</name>
    <name type="common">lettuce slug</name>
    <dbReference type="NCBI Taxonomy" id="231223"/>
    <lineage>
        <taxon>Eukaryota</taxon>
        <taxon>Metazoa</taxon>
        <taxon>Spiralia</taxon>
        <taxon>Lophotrochozoa</taxon>
        <taxon>Mollusca</taxon>
        <taxon>Gastropoda</taxon>
        <taxon>Heterobranchia</taxon>
        <taxon>Euthyneura</taxon>
        <taxon>Panpulmonata</taxon>
        <taxon>Sacoglossa</taxon>
        <taxon>Placobranchoidea</taxon>
        <taxon>Plakobranchidae</taxon>
        <taxon>Elysia</taxon>
    </lineage>
</organism>
<gene>
    <name evidence="2" type="ORF">RRG08_040704</name>
</gene>
<dbReference type="EMBL" id="JAWDGP010000969">
    <property type="protein sequence ID" value="KAK3795909.1"/>
    <property type="molecule type" value="Genomic_DNA"/>
</dbReference>
<feature type="compositionally biased region" description="Low complexity" evidence="1">
    <location>
        <begin position="62"/>
        <end position="97"/>
    </location>
</feature>
<evidence type="ECO:0000256" key="1">
    <source>
        <dbReference type="SAM" id="MobiDB-lite"/>
    </source>
</evidence>
<proteinExistence type="predicted"/>
<evidence type="ECO:0000313" key="2">
    <source>
        <dbReference type="EMBL" id="KAK3795909.1"/>
    </source>
</evidence>
<reference evidence="2" key="1">
    <citation type="journal article" date="2023" name="G3 (Bethesda)">
        <title>A reference genome for the long-term kleptoplast-retaining sea slug Elysia crispata morphotype clarki.</title>
        <authorList>
            <person name="Eastman K.E."/>
            <person name="Pendleton A.L."/>
            <person name="Shaikh M.A."/>
            <person name="Suttiyut T."/>
            <person name="Ogas R."/>
            <person name="Tomko P."/>
            <person name="Gavelis G."/>
            <person name="Widhalm J.R."/>
            <person name="Wisecaver J.H."/>
        </authorList>
    </citation>
    <scope>NUCLEOTIDE SEQUENCE</scope>
    <source>
        <strain evidence="2">ECLA1</strain>
    </source>
</reference>
<dbReference type="Proteomes" id="UP001283361">
    <property type="component" value="Unassembled WGS sequence"/>
</dbReference>
<accession>A0AAE1AXN6</accession>
<comment type="caution">
    <text evidence="2">The sequence shown here is derived from an EMBL/GenBank/DDBJ whole genome shotgun (WGS) entry which is preliminary data.</text>
</comment>
<evidence type="ECO:0000313" key="3">
    <source>
        <dbReference type="Proteomes" id="UP001283361"/>
    </source>
</evidence>
<feature type="region of interest" description="Disordered" evidence="1">
    <location>
        <begin position="62"/>
        <end position="100"/>
    </location>
</feature>